<evidence type="ECO:0000313" key="4">
    <source>
        <dbReference type="Proteomes" id="UP000036106"/>
    </source>
</evidence>
<keyword evidence="2" id="KW-0472">Membrane</keyword>
<dbReference type="EMBL" id="CP012034">
    <property type="protein sequence ID" value="AKP67615.1"/>
    <property type="molecule type" value="Genomic_DNA"/>
</dbReference>
<dbReference type="RefSeq" id="WP_048705072.1">
    <property type="nucleotide sequence ID" value="NZ_CP012034.1"/>
</dbReference>
<proteinExistence type="predicted"/>
<dbReference type="KEGG" id="lgn:ABM34_08780"/>
<dbReference type="Proteomes" id="UP000036106">
    <property type="component" value="Chromosome"/>
</dbReference>
<accession>A0A0H4R1K5</accession>
<protein>
    <submittedName>
        <fullName evidence="3">Uncharacterized protein</fullName>
    </submittedName>
</protein>
<evidence type="ECO:0000256" key="2">
    <source>
        <dbReference type="SAM" id="Phobius"/>
    </source>
</evidence>
<dbReference type="AlphaFoldDB" id="A0A0H4R1K5"/>
<keyword evidence="2" id="KW-0812">Transmembrane</keyword>
<reference evidence="4" key="1">
    <citation type="submission" date="2015-07" db="EMBL/GenBank/DDBJ databases">
        <title>Lactobacillus ginsenosidimutans/EMML 3141/ whole genome sequencing.</title>
        <authorList>
            <person name="Kim M.K."/>
            <person name="Im W.-T."/>
            <person name="Srinivasan S."/>
            <person name="Lee J.-J."/>
        </authorList>
    </citation>
    <scope>NUCLEOTIDE SEQUENCE [LARGE SCALE GENOMIC DNA]</scope>
    <source>
        <strain evidence="4">EMML 3041</strain>
    </source>
</reference>
<dbReference type="OrthoDB" id="2296817at2"/>
<feature type="compositionally biased region" description="Basic and acidic residues" evidence="1">
    <location>
        <begin position="50"/>
        <end position="66"/>
    </location>
</feature>
<evidence type="ECO:0000256" key="1">
    <source>
        <dbReference type="SAM" id="MobiDB-lite"/>
    </source>
</evidence>
<keyword evidence="4" id="KW-1185">Reference proteome</keyword>
<gene>
    <name evidence="3" type="ORF">ABM34_08780</name>
</gene>
<feature type="region of interest" description="Disordered" evidence="1">
    <location>
        <begin position="282"/>
        <end position="302"/>
    </location>
</feature>
<evidence type="ECO:0000313" key="3">
    <source>
        <dbReference type="EMBL" id="AKP67615.1"/>
    </source>
</evidence>
<keyword evidence="2" id="KW-1133">Transmembrane helix</keyword>
<organism evidence="3 4">
    <name type="scientific">Companilactobacillus ginsenosidimutans</name>
    <dbReference type="NCBI Taxonomy" id="1007676"/>
    <lineage>
        <taxon>Bacteria</taxon>
        <taxon>Bacillati</taxon>
        <taxon>Bacillota</taxon>
        <taxon>Bacilli</taxon>
        <taxon>Lactobacillales</taxon>
        <taxon>Lactobacillaceae</taxon>
        <taxon>Companilactobacillus</taxon>
    </lineage>
</organism>
<name>A0A0H4R1K5_9LACO</name>
<dbReference type="PATRIC" id="fig|1007676.4.peg.1781"/>
<feature type="region of interest" description="Disordered" evidence="1">
    <location>
        <begin position="36"/>
        <end position="68"/>
    </location>
</feature>
<feature type="transmembrane region" description="Helical" evidence="2">
    <location>
        <begin position="7"/>
        <end position="25"/>
    </location>
</feature>
<sequence length="302" mass="34163">MSNRSKTLISIGSIIVIILIGYFSYQSYSNISVKNSNPAVSQKSKTNKKKIADAETTKKRGRKDTNDNVFLQDKNNPDRIIAIHPFGSNGVYQYRRQSNGNLYPEFKFFDAKISRKVGQLKVHSTGDNAKSFNYKTDSKGNYIDVTTGKVMTPLEINKHHSNRGDIMTAHTSNNSNKGSIVYQDSSNPQGDHIDNSHPYFTGLVHLANGDFIDTRYSEYLGNNYNPKYNSKYADKSIVYDDNHINDVMYYAQNDTTDVSNEDIGYVTDWNAVENEPIHKFDNGIPVNPNINRASPEHVQTHE</sequence>